<dbReference type="InterPro" id="IPR013321">
    <property type="entry name" value="Arc_rbn_hlx_hlx"/>
</dbReference>
<dbReference type="InterPro" id="IPR007337">
    <property type="entry name" value="RelB/DinJ"/>
</dbReference>
<dbReference type="InterPro" id="IPR026262">
    <property type="entry name" value="DinJ"/>
</dbReference>
<dbReference type="GO" id="GO:0015643">
    <property type="term" value="F:toxic substance binding"/>
    <property type="evidence" value="ECO:0007669"/>
    <property type="project" value="InterPro"/>
</dbReference>
<comment type="caution">
    <text evidence="3">The sequence shown here is derived from an EMBL/GenBank/DDBJ whole genome shotgun (WGS) entry which is preliminary data.</text>
</comment>
<dbReference type="GO" id="GO:0006351">
    <property type="term" value="P:DNA-templated transcription"/>
    <property type="evidence" value="ECO:0007669"/>
    <property type="project" value="TreeGrafter"/>
</dbReference>
<dbReference type="GO" id="GO:0044010">
    <property type="term" value="P:single-species biofilm formation"/>
    <property type="evidence" value="ECO:0007669"/>
    <property type="project" value="InterPro"/>
</dbReference>
<dbReference type="RefSeq" id="WP_080861338.1">
    <property type="nucleotide sequence ID" value="NZ_NAEW01000042.1"/>
</dbReference>
<keyword evidence="2" id="KW-1277">Toxin-antitoxin system</keyword>
<dbReference type="Proteomes" id="UP000192573">
    <property type="component" value="Unassembled WGS sequence"/>
</dbReference>
<proteinExistence type="inferred from homology"/>
<name>A0A1V8NRF3_CITBR</name>
<evidence type="ECO:0000256" key="1">
    <source>
        <dbReference type="ARBA" id="ARBA00010562"/>
    </source>
</evidence>
<evidence type="ECO:0000313" key="4">
    <source>
        <dbReference type="Proteomes" id="UP000192573"/>
    </source>
</evidence>
<reference evidence="3 4" key="1">
    <citation type="submission" date="2017-03" db="EMBL/GenBank/DDBJ databases">
        <authorList>
            <person name="Afonso C.L."/>
            <person name="Miller P.J."/>
            <person name="Scott M.A."/>
            <person name="Spackman E."/>
            <person name="Goraichik I."/>
            <person name="Dimitrov K.M."/>
            <person name="Suarez D.L."/>
            <person name="Swayne D.E."/>
        </authorList>
    </citation>
    <scope>NUCLEOTIDE SEQUENCE [LARGE SCALE GENOMIC DNA]</scope>
    <source>
        <strain evidence="3 4">ATCC 51113</strain>
    </source>
</reference>
<dbReference type="PANTHER" id="PTHR38781:SF1">
    <property type="entry name" value="ANTITOXIN DINJ-RELATED"/>
    <property type="match status" value="1"/>
</dbReference>
<evidence type="ECO:0000313" key="3">
    <source>
        <dbReference type="EMBL" id="OQM38995.1"/>
    </source>
</evidence>
<dbReference type="GO" id="GO:0000987">
    <property type="term" value="F:cis-regulatory region sequence-specific DNA binding"/>
    <property type="evidence" value="ECO:0007669"/>
    <property type="project" value="InterPro"/>
</dbReference>
<dbReference type="PANTHER" id="PTHR38781">
    <property type="entry name" value="ANTITOXIN DINJ-RELATED"/>
    <property type="match status" value="1"/>
</dbReference>
<comment type="similarity">
    <text evidence="1">Belongs to the RelB/DinJ antitoxin family.</text>
</comment>
<gene>
    <name evidence="3" type="ORF">BZK42_27200</name>
</gene>
<protein>
    <submittedName>
        <fullName evidence="3">Translation repressor RelB</fullName>
    </submittedName>
</protein>
<evidence type="ECO:0000256" key="2">
    <source>
        <dbReference type="ARBA" id="ARBA00022649"/>
    </source>
</evidence>
<dbReference type="EMBL" id="NAEW01000042">
    <property type="protein sequence ID" value="OQM38995.1"/>
    <property type="molecule type" value="Genomic_DNA"/>
</dbReference>
<dbReference type="Pfam" id="PF04221">
    <property type="entry name" value="RelB"/>
    <property type="match status" value="1"/>
</dbReference>
<dbReference type="Gene3D" id="1.10.1220.10">
    <property type="entry name" value="Met repressor-like"/>
    <property type="match status" value="1"/>
</dbReference>
<dbReference type="PIRSF" id="PIRSF003108">
    <property type="entry name" value="DinJ"/>
    <property type="match status" value="1"/>
</dbReference>
<accession>A0A1V8NRF3</accession>
<dbReference type="NCBIfam" id="TIGR02384">
    <property type="entry name" value="RelB_DinJ"/>
    <property type="match status" value="1"/>
</dbReference>
<sequence>MRLSETTVRARIDVATKERAAETLATMGLSLSDAIRLLLINIADERRLPFEVKAPRGSAVTREAINELEAGKGKKFDSVASLMAELHEDD</sequence>
<organism evidence="3 4">
    <name type="scientific">Citrobacter braakii</name>
    <dbReference type="NCBI Taxonomy" id="57706"/>
    <lineage>
        <taxon>Bacteria</taxon>
        <taxon>Pseudomonadati</taxon>
        <taxon>Pseudomonadota</taxon>
        <taxon>Gammaproteobacteria</taxon>
        <taxon>Enterobacterales</taxon>
        <taxon>Enterobacteriaceae</taxon>
        <taxon>Citrobacter</taxon>
        <taxon>Citrobacter freundii complex</taxon>
    </lineage>
</organism>
<dbReference type="GO" id="GO:0006355">
    <property type="term" value="P:regulation of DNA-templated transcription"/>
    <property type="evidence" value="ECO:0007669"/>
    <property type="project" value="InterPro"/>
</dbReference>
<dbReference type="AlphaFoldDB" id="A0A1V8NRF3"/>